<evidence type="ECO:0000313" key="1">
    <source>
        <dbReference type="EMBL" id="OCU00132.1"/>
    </source>
</evidence>
<organism evidence="1 2">
    <name type="scientific">Xenopus laevis</name>
    <name type="common">African clawed frog</name>
    <dbReference type="NCBI Taxonomy" id="8355"/>
    <lineage>
        <taxon>Eukaryota</taxon>
        <taxon>Metazoa</taxon>
        <taxon>Chordata</taxon>
        <taxon>Craniata</taxon>
        <taxon>Vertebrata</taxon>
        <taxon>Euteleostomi</taxon>
        <taxon>Amphibia</taxon>
        <taxon>Batrachia</taxon>
        <taxon>Anura</taxon>
        <taxon>Pipoidea</taxon>
        <taxon>Pipidae</taxon>
        <taxon>Xenopodinae</taxon>
        <taxon>Xenopus</taxon>
        <taxon>Xenopus</taxon>
    </lineage>
</organism>
<dbReference type="Proteomes" id="UP000694892">
    <property type="component" value="Chromosome 1L"/>
</dbReference>
<name>A0A974E055_XENLA</name>
<protein>
    <submittedName>
        <fullName evidence="1">Uncharacterized protein</fullName>
    </submittedName>
</protein>
<sequence length="164" mass="18059">ECTHNPPFLLHLCCPPHLLCHLSYLQFSSPTPTQSWSLILSTSFPISSHSLYISCPNTSPYFHHYWEGGNQPTNHPGVDREGNMLPTGWCGSQREKGAEAVGAAVSCKKEAVGEILEKTGTVSGCLYFKCMGTESFYNSQPTPPLIVLFSTYYLRAEIKGTLGK</sequence>
<dbReference type="EMBL" id="CM004466">
    <property type="protein sequence ID" value="OCU00132.1"/>
    <property type="molecule type" value="Genomic_DNA"/>
</dbReference>
<dbReference type="AlphaFoldDB" id="A0A974E055"/>
<evidence type="ECO:0000313" key="2">
    <source>
        <dbReference type="Proteomes" id="UP000694892"/>
    </source>
</evidence>
<proteinExistence type="predicted"/>
<accession>A0A974E055</accession>
<reference evidence="2" key="1">
    <citation type="journal article" date="2016" name="Nature">
        <title>Genome evolution in the allotetraploid frog Xenopus laevis.</title>
        <authorList>
            <person name="Session A.M."/>
            <person name="Uno Y."/>
            <person name="Kwon T."/>
            <person name="Chapman J.A."/>
            <person name="Toyoda A."/>
            <person name="Takahashi S."/>
            <person name="Fukui A."/>
            <person name="Hikosaka A."/>
            <person name="Suzuki A."/>
            <person name="Kondo M."/>
            <person name="van Heeringen S.J."/>
            <person name="Quigley I."/>
            <person name="Heinz S."/>
            <person name="Ogino H."/>
            <person name="Ochi H."/>
            <person name="Hellsten U."/>
            <person name="Lyons J.B."/>
            <person name="Simakov O."/>
            <person name="Putnam N."/>
            <person name="Stites J."/>
            <person name="Kuroki Y."/>
            <person name="Tanaka T."/>
            <person name="Michiue T."/>
            <person name="Watanabe M."/>
            <person name="Bogdanovic O."/>
            <person name="Lister R."/>
            <person name="Georgiou G."/>
            <person name="Paranjpe S.S."/>
            <person name="van Kruijsbergen I."/>
            <person name="Shu S."/>
            <person name="Carlson J."/>
            <person name="Kinoshita T."/>
            <person name="Ohta Y."/>
            <person name="Mawaribuchi S."/>
            <person name="Jenkins J."/>
            <person name="Grimwood J."/>
            <person name="Schmutz J."/>
            <person name="Mitros T."/>
            <person name="Mozaffari S.V."/>
            <person name="Suzuki Y."/>
            <person name="Haramoto Y."/>
            <person name="Yamamoto T.S."/>
            <person name="Takagi C."/>
            <person name="Heald R."/>
            <person name="Miller K."/>
            <person name="Haudenschild C."/>
            <person name="Kitzman J."/>
            <person name="Nakayama T."/>
            <person name="Izutsu Y."/>
            <person name="Robert J."/>
            <person name="Fortriede J."/>
            <person name="Burns K."/>
            <person name="Lotay V."/>
            <person name="Karimi K."/>
            <person name="Yasuoka Y."/>
            <person name="Dichmann D.S."/>
            <person name="Flajnik M.F."/>
            <person name="Houston D.W."/>
            <person name="Shendure J."/>
            <person name="DuPasquier L."/>
            <person name="Vize P.D."/>
            <person name="Zorn A.M."/>
            <person name="Ito M."/>
            <person name="Marcotte E.M."/>
            <person name="Wallingford J.B."/>
            <person name="Ito Y."/>
            <person name="Asashima M."/>
            <person name="Ueno N."/>
            <person name="Matsuda Y."/>
            <person name="Veenstra G.J."/>
            <person name="Fujiyama A."/>
            <person name="Harland R.M."/>
            <person name="Taira M."/>
            <person name="Rokhsar D.S."/>
        </authorList>
    </citation>
    <scope>NUCLEOTIDE SEQUENCE [LARGE SCALE GENOMIC DNA]</scope>
    <source>
        <strain evidence="2">J</strain>
    </source>
</reference>
<gene>
    <name evidence="1" type="ORF">XELAEV_18005918mg</name>
</gene>
<feature type="non-terminal residue" evidence="1">
    <location>
        <position position="1"/>
    </location>
</feature>